<dbReference type="CDD" id="cd03801">
    <property type="entry name" value="GT4_PimA-like"/>
    <property type="match status" value="1"/>
</dbReference>
<comment type="caution">
    <text evidence="4">The sequence shown here is derived from an EMBL/GenBank/DDBJ whole genome shotgun (WGS) entry which is preliminary data.</text>
</comment>
<proteinExistence type="predicted"/>
<keyword evidence="1" id="KW-0328">Glycosyltransferase</keyword>
<dbReference type="InterPro" id="IPR001296">
    <property type="entry name" value="Glyco_trans_1"/>
</dbReference>
<evidence type="ECO:0000313" key="4">
    <source>
        <dbReference type="EMBL" id="GAA1981178.1"/>
    </source>
</evidence>
<keyword evidence="2" id="KW-0808">Transferase</keyword>
<accession>A0ABN2S6C1</accession>
<evidence type="ECO:0000256" key="1">
    <source>
        <dbReference type="ARBA" id="ARBA00022676"/>
    </source>
</evidence>
<dbReference type="PANTHER" id="PTHR12526">
    <property type="entry name" value="GLYCOSYLTRANSFERASE"/>
    <property type="match status" value="1"/>
</dbReference>
<protein>
    <submittedName>
        <fullName evidence="4">Glycosyltransferase family 4 protein</fullName>
    </submittedName>
</protein>
<organism evidence="4 5">
    <name type="scientific">Microbacterium pumilum</name>
    <dbReference type="NCBI Taxonomy" id="344165"/>
    <lineage>
        <taxon>Bacteria</taxon>
        <taxon>Bacillati</taxon>
        <taxon>Actinomycetota</taxon>
        <taxon>Actinomycetes</taxon>
        <taxon>Micrococcales</taxon>
        <taxon>Microbacteriaceae</taxon>
        <taxon>Microbacterium</taxon>
    </lineage>
</organism>
<dbReference type="RefSeq" id="WP_344059743.1">
    <property type="nucleotide sequence ID" value="NZ_BAAAOH010000001.1"/>
</dbReference>
<keyword evidence="5" id="KW-1185">Reference proteome</keyword>
<dbReference type="EMBL" id="BAAAOH010000001">
    <property type="protein sequence ID" value="GAA1981178.1"/>
    <property type="molecule type" value="Genomic_DNA"/>
</dbReference>
<feature type="domain" description="Glycosyl transferase family 1" evidence="3">
    <location>
        <begin position="169"/>
        <end position="324"/>
    </location>
</feature>
<sequence length="347" mass="36767">MTDAELRAVSFIVPSGFDDPQRASGGNVYDRRVSDGLSRLGWTVRMSQVHVDDPSTVHSVLSQVSDGELVLIDGLIAGRAPAAVEIASLRLPVVVLAHMASGAFEDADPALIEGERRSLRSARQVIATSDWTRSELVRRRVVAADRIIVATPGADDAPMSTGTSAGGALLCVGVVAPHKGQDTLVEALATLCPDHEWTCTIAGSLDTRPDFAEQVERLATMSGIRDRVTMPGVLAADELDRAYRGADLLVAPSRSESYGMVIADALRRGIPVVASDVGGIPQTVASSRAAILVPPNQPKALSDALRRWMVDPALRARLAADARRAGSHLPRWSDTVARIAQALAGVR</sequence>
<gene>
    <name evidence="4" type="ORF">GCM10009777_13400</name>
</gene>
<dbReference type="PANTHER" id="PTHR12526:SF510">
    <property type="entry name" value="D-INOSITOL 3-PHOSPHATE GLYCOSYLTRANSFERASE"/>
    <property type="match status" value="1"/>
</dbReference>
<evidence type="ECO:0000259" key="3">
    <source>
        <dbReference type="Pfam" id="PF00534"/>
    </source>
</evidence>
<dbReference type="Proteomes" id="UP001500326">
    <property type="component" value="Unassembled WGS sequence"/>
</dbReference>
<dbReference type="SUPFAM" id="SSF53756">
    <property type="entry name" value="UDP-Glycosyltransferase/glycogen phosphorylase"/>
    <property type="match status" value="1"/>
</dbReference>
<dbReference type="Pfam" id="PF00534">
    <property type="entry name" value="Glycos_transf_1"/>
    <property type="match status" value="1"/>
</dbReference>
<name>A0ABN2S6C1_9MICO</name>
<dbReference type="Gene3D" id="3.40.50.2000">
    <property type="entry name" value="Glycogen Phosphorylase B"/>
    <property type="match status" value="2"/>
</dbReference>
<evidence type="ECO:0000313" key="5">
    <source>
        <dbReference type="Proteomes" id="UP001500326"/>
    </source>
</evidence>
<reference evidence="4 5" key="1">
    <citation type="journal article" date="2019" name="Int. J. Syst. Evol. Microbiol.">
        <title>The Global Catalogue of Microorganisms (GCM) 10K type strain sequencing project: providing services to taxonomists for standard genome sequencing and annotation.</title>
        <authorList>
            <consortium name="The Broad Institute Genomics Platform"/>
            <consortium name="The Broad Institute Genome Sequencing Center for Infectious Disease"/>
            <person name="Wu L."/>
            <person name="Ma J."/>
        </authorList>
    </citation>
    <scope>NUCLEOTIDE SEQUENCE [LARGE SCALE GENOMIC DNA]</scope>
    <source>
        <strain evidence="4 5">JCM 14902</strain>
    </source>
</reference>
<evidence type="ECO:0000256" key="2">
    <source>
        <dbReference type="ARBA" id="ARBA00022679"/>
    </source>
</evidence>